<evidence type="ECO:0000313" key="7">
    <source>
        <dbReference type="EMBL" id="MFB9833534.1"/>
    </source>
</evidence>
<dbReference type="Gene3D" id="3.40.50.1220">
    <property type="entry name" value="TPP-binding domain"/>
    <property type="match status" value="1"/>
</dbReference>
<dbReference type="InterPro" id="IPR011766">
    <property type="entry name" value="TPP_enzyme_TPP-bd"/>
</dbReference>
<dbReference type="CDD" id="cd07039">
    <property type="entry name" value="TPP_PYR_POX"/>
    <property type="match status" value="1"/>
</dbReference>
<dbReference type="SUPFAM" id="SSF52467">
    <property type="entry name" value="DHS-like NAD/FAD-binding domain"/>
    <property type="match status" value="1"/>
</dbReference>
<evidence type="ECO:0000259" key="5">
    <source>
        <dbReference type="Pfam" id="PF02775"/>
    </source>
</evidence>
<feature type="domain" description="Thiamine pyrophosphate enzyme N-terminal TPP-binding" evidence="6">
    <location>
        <begin position="5"/>
        <end position="121"/>
    </location>
</feature>
<accession>A0ABV5YES7</accession>
<comment type="similarity">
    <text evidence="1 3">Belongs to the TPP enzyme family.</text>
</comment>
<dbReference type="InterPro" id="IPR000399">
    <property type="entry name" value="TPP-bd_CS"/>
</dbReference>
<dbReference type="Proteomes" id="UP001589627">
    <property type="component" value="Unassembled WGS sequence"/>
</dbReference>
<keyword evidence="2 3" id="KW-0786">Thiamine pyrophosphate</keyword>
<evidence type="ECO:0000259" key="6">
    <source>
        <dbReference type="Pfam" id="PF02776"/>
    </source>
</evidence>
<dbReference type="PROSITE" id="PS00187">
    <property type="entry name" value="TPP_ENZYMES"/>
    <property type="match status" value="1"/>
</dbReference>
<dbReference type="InterPro" id="IPR047210">
    <property type="entry name" value="TPP_PYR_POXB-like"/>
</dbReference>
<dbReference type="InterPro" id="IPR029035">
    <property type="entry name" value="DHS-like_NAD/FAD-binding_dom"/>
</dbReference>
<comment type="caution">
    <text evidence="7">The sequence shown here is derived from an EMBL/GenBank/DDBJ whole genome shotgun (WGS) entry which is preliminary data.</text>
</comment>
<dbReference type="InterPro" id="IPR012000">
    <property type="entry name" value="Thiamin_PyroP_enz_cen_dom"/>
</dbReference>
<protein>
    <submittedName>
        <fullName evidence="7">Thiamine pyrophosphate-requiring protein</fullName>
    </submittedName>
</protein>
<proteinExistence type="inferred from homology"/>
<dbReference type="Gene3D" id="3.40.50.970">
    <property type="match status" value="2"/>
</dbReference>
<feature type="domain" description="Thiamine pyrophosphate enzyme central" evidence="4">
    <location>
        <begin position="199"/>
        <end position="329"/>
    </location>
</feature>
<evidence type="ECO:0000256" key="1">
    <source>
        <dbReference type="ARBA" id="ARBA00007812"/>
    </source>
</evidence>
<sequence length="598" mass="64783">MASKTVADYILERLRDWGVEKVFGYPGDGINGLLAAWGRAGDEPMFVQARHEEMSAFEAVGYAKFSGGLGVCAATSGPGAIHLLNGLYDAKLDHVPVVAIVGQTNRSAMGGSYQQEVDLLSLFKDVASDYVQMVTVPEQLPNVLDRAIRVALAEHAPTAIIIPADVQELEYSAPGHAFKMVPSSLGIEWPQVAAEDAAIRKAADLLNAGEKVAILAGAGARGARAELMQVADLLGAGVAKALLGKDVLSDELPYVTGSIGLLGTRPSYEMMNDCDTLLTVGSSFPYSQFMPSFGQARGVQIDLDAKQIGMRYPYEVNLVGDAAATLRALIPLLERKESRSWREGIEANVERWWETMKMEAMVDAAPINPMRLFHELSERLPAGAIISADSGSAANWYARNLRFRDDVRGSLSGTLATMGPGVPYGIGAKFAHPDRPAIVFAGDGAMQMNGLAELITIKHYWQDWSDPRLIVAVLHNNDLNQVTWEMRAMQGAAKFPQSQTLPDVDYAAFAAGLGLQAITVDKPDQIASAWERALSADRPTVLDVHVDPDVPPIPPHATFEQMKDSAEAILQGDENRWGLIREGVKTKIQEFLPHRDDK</sequence>
<dbReference type="NCBIfam" id="NF006129">
    <property type="entry name" value="PRK08273.1"/>
    <property type="match status" value="1"/>
</dbReference>
<reference evidence="7 8" key="1">
    <citation type="submission" date="2024-09" db="EMBL/GenBank/DDBJ databases">
        <authorList>
            <person name="Sun Q."/>
            <person name="Mori K."/>
        </authorList>
    </citation>
    <scope>NUCLEOTIDE SEQUENCE [LARGE SCALE GENOMIC DNA]</scope>
    <source>
        <strain evidence="7 8">TBRC 0563</strain>
    </source>
</reference>
<evidence type="ECO:0000313" key="8">
    <source>
        <dbReference type="Proteomes" id="UP001589627"/>
    </source>
</evidence>
<dbReference type="Pfam" id="PF02775">
    <property type="entry name" value="TPP_enzyme_C"/>
    <property type="match status" value="1"/>
</dbReference>
<dbReference type="EMBL" id="JBHLZP010000093">
    <property type="protein sequence ID" value="MFB9833534.1"/>
    <property type="molecule type" value="Genomic_DNA"/>
</dbReference>
<name>A0ABV5YES7_9ACTN</name>
<dbReference type="CDD" id="cd02014">
    <property type="entry name" value="TPP_POX"/>
    <property type="match status" value="1"/>
</dbReference>
<dbReference type="Pfam" id="PF00205">
    <property type="entry name" value="TPP_enzyme_M"/>
    <property type="match status" value="1"/>
</dbReference>
<dbReference type="InterPro" id="IPR029061">
    <property type="entry name" value="THDP-binding"/>
</dbReference>
<evidence type="ECO:0000256" key="2">
    <source>
        <dbReference type="ARBA" id="ARBA00023052"/>
    </source>
</evidence>
<evidence type="ECO:0000259" key="4">
    <source>
        <dbReference type="Pfam" id="PF00205"/>
    </source>
</evidence>
<keyword evidence="8" id="KW-1185">Reference proteome</keyword>
<organism evidence="7 8">
    <name type="scientific">Actinoallomurus acaciae</name>
    <dbReference type="NCBI Taxonomy" id="502577"/>
    <lineage>
        <taxon>Bacteria</taxon>
        <taxon>Bacillati</taxon>
        <taxon>Actinomycetota</taxon>
        <taxon>Actinomycetes</taxon>
        <taxon>Streptosporangiales</taxon>
        <taxon>Thermomonosporaceae</taxon>
        <taxon>Actinoallomurus</taxon>
    </lineage>
</organism>
<dbReference type="InterPro" id="IPR047211">
    <property type="entry name" value="POXB-like"/>
</dbReference>
<gene>
    <name evidence="7" type="ORF">ACFFNX_15185</name>
</gene>
<dbReference type="PANTHER" id="PTHR42981">
    <property type="entry name" value="PYRUVATE DEHYDROGENASE [UBIQUINONE]"/>
    <property type="match status" value="1"/>
</dbReference>
<feature type="domain" description="Thiamine pyrophosphate enzyme TPP-binding" evidence="5">
    <location>
        <begin position="389"/>
        <end position="544"/>
    </location>
</feature>
<dbReference type="InterPro" id="IPR012001">
    <property type="entry name" value="Thiamin_PyroP_enz_TPP-bd_dom"/>
</dbReference>
<dbReference type="RefSeq" id="WP_378201357.1">
    <property type="nucleotide sequence ID" value="NZ_JBHLZP010000093.1"/>
</dbReference>
<dbReference type="SUPFAM" id="SSF52518">
    <property type="entry name" value="Thiamin diphosphate-binding fold (THDP-binding)"/>
    <property type="match status" value="2"/>
</dbReference>
<dbReference type="InterPro" id="IPR047212">
    <property type="entry name" value="TPP_POXB-like"/>
</dbReference>
<dbReference type="Pfam" id="PF02776">
    <property type="entry name" value="TPP_enzyme_N"/>
    <property type="match status" value="1"/>
</dbReference>
<dbReference type="PANTHER" id="PTHR42981:SF2">
    <property type="entry name" value="PYRUVATE DEHYDROGENASE [UBIQUINONE]"/>
    <property type="match status" value="1"/>
</dbReference>
<evidence type="ECO:0000256" key="3">
    <source>
        <dbReference type="RuleBase" id="RU362132"/>
    </source>
</evidence>